<dbReference type="Pfam" id="PF02653">
    <property type="entry name" value="BPD_transp_2"/>
    <property type="match status" value="1"/>
</dbReference>
<sequence length="342" mass="34788">MTTTDQLSTAQTPPDGPTRSGGRPGFAEAVWRVVSQQYLVVALVALCIAVGLARPAFWGTGNLSNLLFQASFVGLAAVGMTLLIAGGLLDLSVGGIIAVSSIAVATVLPHTTIGGAIGLALLIGAALGLVNGLLVTYVKIAPFIATLGTLYLFLGLAFIWTSGSVVPITSSNYRALTTGTVGWVPVPFLVFAVTAVVGYLLLKRTYFGRTVRAFGSNERAAVLAGLPVNRAKVVVFVVAGVCFALAAVFMAGRLASAEGNMAMGFEMDVIAAVVVGGTALRGGRGTMLGTVVGALLFAVLANALNLLGVASYWQYVLTGTVLVAAIAIGARRASATEVRGAG</sequence>
<keyword evidence="2" id="KW-1003">Cell membrane</keyword>
<comment type="caution">
    <text evidence="8">The sequence shown here is derived from an EMBL/GenBank/DDBJ whole genome shotgun (WGS) entry which is preliminary data.</text>
</comment>
<organism evidence="8 9">
    <name type="scientific">Oceanitalea stevensii</name>
    <dbReference type="NCBI Taxonomy" id="2763072"/>
    <lineage>
        <taxon>Bacteria</taxon>
        <taxon>Bacillati</taxon>
        <taxon>Actinomycetota</taxon>
        <taxon>Actinomycetes</taxon>
        <taxon>Micrococcales</taxon>
        <taxon>Bogoriellaceae</taxon>
        <taxon>Georgenia</taxon>
    </lineage>
</organism>
<protein>
    <submittedName>
        <fullName evidence="8">ABC transporter permease</fullName>
    </submittedName>
</protein>
<evidence type="ECO:0000256" key="4">
    <source>
        <dbReference type="ARBA" id="ARBA00022989"/>
    </source>
</evidence>
<feature type="transmembrane region" description="Helical" evidence="7">
    <location>
        <begin position="261"/>
        <end position="280"/>
    </location>
</feature>
<evidence type="ECO:0000256" key="5">
    <source>
        <dbReference type="ARBA" id="ARBA00023136"/>
    </source>
</evidence>
<dbReference type="Proteomes" id="UP000661894">
    <property type="component" value="Unassembled WGS sequence"/>
</dbReference>
<feature type="transmembrane region" description="Helical" evidence="7">
    <location>
        <begin position="116"/>
        <end position="138"/>
    </location>
</feature>
<keyword evidence="3 7" id="KW-0812">Transmembrane</keyword>
<feature type="transmembrane region" description="Helical" evidence="7">
    <location>
        <begin position="63"/>
        <end position="84"/>
    </location>
</feature>
<evidence type="ECO:0000313" key="8">
    <source>
        <dbReference type="EMBL" id="MBD8061741.1"/>
    </source>
</evidence>
<feature type="transmembrane region" description="Helical" evidence="7">
    <location>
        <begin position="312"/>
        <end position="330"/>
    </location>
</feature>
<dbReference type="InterPro" id="IPR001851">
    <property type="entry name" value="ABC_transp_permease"/>
</dbReference>
<feature type="transmembrane region" description="Helical" evidence="7">
    <location>
        <begin position="181"/>
        <end position="202"/>
    </location>
</feature>
<evidence type="ECO:0000256" key="6">
    <source>
        <dbReference type="SAM" id="MobiDB-lite"/>
    </source>
</evidence>
<feature type="transmembrane region" description="Helical" evidence="7">
    <location>
        <begin position="38"/>
        <end position="57"/>
    </location>
</feature>
<evidence type="ECO:0000313" key="9">
    <source>
        <dbReference type="Proteomes" id="UP000661894"/>
    </source>
</evidence>
<reference evidence="8 9" key="1">
    <citation type="submission" date="2020-08" db="EMBL/GenBank/DDBJ databases">
        <title>A Genomic Blueprint of the Chicken Gut Microbiome.</title>
        <authorList>
            <person name="Gilroy R."/>
            <person name="Ravi A."/>
            <person name="Getino M."/>
            <person name="Pursley I."/>
            <person name="Horton D.L."/>
            <person name="Alikhan N.-F."/>
            <person name="Baker D."/>
            <person name="Gharbi K."/>
            <person name="Hall N."/>
            <person name="Watson M."/>
            <person name="Adriaenssens E.M."/>
            <person name="Foster-Nyarko E."/>
            <person name="Jarju S."/>
            <person name="Secka A."/>
            <person name="Antonio M."/>
            <person name="Oren A."/>
            <person name="Chaudhuri R."/>
            <person name="La Ragione R.M."/>
            <person name="Hildebrand F."/>
            <person name="Pallen M.J."/>
        </authorList>
    </citation>
    <scope>NUCLEOTIDE SEQUENCE [LARGE SCALE GENOMIC DNA]</scope>
    <source>
        <strain evidence="8 9">Sa1BUA1</strain>
    </source>
</reference>
<dbReference type="CDD" id="cd06579">
    <property type="entry name" value="TM_PBP1_transp_AraH_like"/>
    <property type="match status" value="1"/>
</dbReference>
<dbReference type="RefSeq" id="WP_251838805.1">
    <property type="nucleotide sequence ID" value="NZ_JACSPO010000001.1"/>
</dbReference>
<feature type="transmembrane region" description="Helical" evidence="7">
    <location>
        <begin position="287"/>
        <end position="306"/>
    </location>
</feature>
<keyword evidence="4 7" id="KW-1133">Transmembrane helix</keyword>
<name>A0ABR8Z190_9MICO</name>
<dbReference type="PANTHER" id="PTHR32196">
    <property type="entry name" value="ABC TRANSPORTER PERMEASE PROTEIN YPHD-RELATED-RELATED"/>
    <property type="match status" value="1"/>
</dbReference>
<feature type="transmembrane region" description="Helical" evidence="7">
    <location>
        <begin position="91"/>
        <end position="110"/>
    </location>
</feature>
<feature type="transmembrane region" description="Helical" evidence="7">
    <location>
        <begin position="233"/>
        <end position="255"/>
    </location>
</feature>
<feature type="transmembrane region" description="Helical" evidence="7">
    <location>
        <begin position="150"/>
        <end position="169"/>
    </location>
</feature>
<keyword evidence="5 7" id="KW-0472">Membrane</keyword>
<evidence type="ECO:0000256" key="1">
    <source>
        <dbReference type="ARBA" id="ARBA00004651"/>
    </source>
</evidence>
<evidence type="ECO:0000256" key="2">
    <source>
        <dbReference type="ARBA" id="ARBA00022475"/>
    </source>
</evidence>
<dbReference type="PANTHER" id="PTHR32196:SF72">
    <property type="entry name" value="RIBOSE IMPORT PERMEASE PROTEIN RBSC"/>
    <property type="match status" value="1"/>
</dbReference>
<keyword evidence="9" id="KW-1185">Reference proteome</keyword>
<accession>A0ABR8Z190</accession>
<proteinExistence type="predicted"/>
<evidence type="ECO:0000256" key="7">
    <source>
        <dbReference type="SAM" id="Phobius"/>
    </source>
</evidence>
<evidence type="ECO:0000256" key="3">
    <source>
        <dbReference type="ARBA" id="ARBA00022692"/>
    </source>
</evidence>
<gene>
    <name evidence="8" type="ORF">H9624_05315</name>
</gene>
<feature type="region of interest" description="Disordered" evidence="6">
    <location>
        <begin position="1"/>
        <end position="22"/>
    </location>
</feature>
<comment type="subcellular location">
    <subcellularLocation>
        <location evidence="1">Cell membrane</location>
        <topology evidence="1">Multi-pass membrane protein</topology>
    </subcellularLocation>
</comment>
<feature type="compositionally biased region" description="Polar residues" evidence="6">
    <location>
        <begin position="1"/>
        <end position="12"/>
    </location>
</feature>
<dbReference type="EMBL" id="JACSPO010000001">
    <property type="protein sequence ID" value="MBD8061741.1"/>
    <property type="molecule type" value="Genomic_DNA"/>
</dbReference>